<evidence type="ECO:0000313" key="2">
    <source>
        <dbReference type="EMBL" id="APT85613.1"/>
    </source>
</evidence>
<keyword evidence="1" id="KW-0472">Membrane</keyword>
<keyword evidence="1" id="KW-0812">Transmembrane</keyword>
<dbReference type="OrthoDB" id="4409392at2"/>
<sequence length="101" mass="11200">MSARTLKNLLSVATIVLAFAAALAWWQDWSGREALFAATVVCSLATLFIGWRQDRVAFAELEALSDVPNPPVEQVREYRLRHPQATLLEAVAAVKQHNKAL</sequence>
<dbReference type="EMBL" id="CP009245">
    <property type="protein sequence ID" value="APT85613.1"/>
    <property type="molecule type" value="Genomic_DNA"/>
</dbReference>
<feature type="transmembrane region" description="Helical" evidence="1">
    <location>
        <begin position="34"/>
        <end position="51"/>
    </location>
</feature>
<proteinExistence type="predicted"/>
<reference evidence="2 3" key="1">
    <citation type="submission" date="2014-08" db="EMBL/GenBank/DDBJ databases">
        <title>Complete genome sequence of Corynebacterium aquilae S-613T(T) (=DSM 44791(T)), isolated from the choana of a healthy golden eagle.</title>
        <authorList>
            <person name="Ruckert C."/>
            <person name="Albersmeier A."/>
            <person name="Winkler A."/>
            <person name="Kalinowski J."/>
        </authorList>
    </citation>
    <scope>NUCLEOTIDE SEQUENCE [LARGE SCALE GENOMIC DNA]</scope>
    <source>
        <strain evidence="2 3">S-613</strain>
    </source>
</reference>
<keyword evidence="1" id="KW-1133">Transmembrane helix</keyword>
<organism evidence="2 3">
    <name type="scientific">Corynebacterium aquilae DSM 44791</name>
    <dbReference type="NCBI Taxonomy" id="1431546"/>
    <lineage>
        <taxon>Bacteria</taxon>
        <taxon>Bacillati</taxon>
        <taxon>Actinomycetota</taxon>
        <taxon>Actinomycetes</taxon>
        <taxon>Mycobacteriales</taxon>
        <taxon>Corynebacteriaceae</taxon>
        <taxon>Corynebacterium</taxon>
    </lineage>
</organism>
<dbReference type="Proteomes" id="UP000185478">
    <property type="component" value="Chromosome"/>
</dbReference>
<dbReference type="RefSeq" id="WP_075727880.1">
    <property type="nucleotide sequence ID" value="NZ_CP009245.1"/>
</dbReference>
<evidence type="ECO:0000313" key="3">
    <source>
        <dbReference type="Proteomes" id="UP000185478"/>
    </source>
</evidence>
<gene>
    <name evidence="2" type="ORF">CAQU_11825</name>
</gene>
<dbReference type="AlphaFoldDB" id="A0A1L7CIL1"/>
<evidence type="ECO:0000256" key="1">
    <source>
        <dbReference type="SAM" id="Phobius"/>
    </source>
</evidence>
<keyword evidence="3" id="KW-1185">Reference proteome</keyword>
<protein>
    <submittedName>
        <fullName evidence="2">Uncharacterized protein</fullName>
    </submittedName>
</protein>
<name>A0A1L7CIL1_9CORY</name>
<dbReference type="KEGG" id="caqu:CAQU_11825"/>
<accession>A0A1L7CIL1</accession>